<dbReference type="InParanoid" id="D2VC13"/>
<dbReference type="RefSeq" id="XP_002678321.1">
    <property type="nucleotide sequence ID" value="XM_002678275.1"/>
</dbReference>
<proteinExistence type="predicted"/>
<dbReference type="EMBL" id="GG738862">
    <property type="protein sequence ID" value="EFC45577.1"/>
    <property type="molecule type" value="Genomic_DNA"/>
</dbReference>
<accession>D2VC13</accession>
<sequence>MLNYNENYSDKAYRGMLLEYFYKPLHTYAKGEGWIDESATLSIKEETNKNTKEGNVLSDDDSVDLGANLQDEQHLPSSIQLNYGNTSCLFKPKKITKKSKRKQKAPSTTNIPPIKRTAIISNRANNESRMMYLEEKDLNSTETLLTAIRNNLEITRLNNLQFKHKNIYVTVKENEVSIIKDLMKENDDTLKFCYGTKAQ</sequence>
<dbReference type="VEuPathDB" id="AmoebaDB:NAEGRDRAFT_66409"/>
<gene>
    <name evidence="1" type="ORF">NAEGRDRAFT_66409</name>
</gene>
<evidence type="ECO:0000313" key="2">
    <source>
        <dbReference type="Proteomes" id="UP000006671"/>
    </source>
</evidence>
<name>D2VC13_NAEGR</name>
<evidence type="ECO:0000313" key="1">
    <source>
        <dbReference type="EMBL" id="EFC45577.1"/>
    </source>
</evidence>
<reference evidence="1 2" key="1">
    <citation type="journal article" date="2010" name="Cell">
        <title>The genome of Naegleria gruberi illuminates early eukaryotic versatility.</title>
        <authorList>
            <person name="Fritz-Laylin L.K."/>
            <person name="Prochnik S.E."/>
            <person name="Ginger M.L."/>
            <person name="Dacks J.B."/>
            <person name="Carpenter M.L."/>
            <person name="Field M.C."/>
            <person name="Kuo A."/>
            <person name="Paredez A."/>
            <person name="Chapman J."/>
            <person name="Pham J."/>
            <person name="Shu S."/>
            <person name="Neupane R."/>
            <person name="Cipriano M."/>
            <person name="Mancuso J."/>
            <person name="Tu H."/>
            <person name="Salamov A."/>
            <person name="Lindquist E."/>
            <person name="Shapiro H."/>
            <person name="Lucas S."/>
            <person name="Grigoriev I.V."/>
            <person name="Cande W.Z."/>
            <person name="Fulton C."/>
            <person name="Rokhsar D.S."/>
            <person name="Dawson S.C."/>
        </authorList>
    </citation>
    <scope>NUCLEOTIDE SEQUENCE [LARGE SCALE GENOMIC DNA]</scope>
    <source>
        <strain evidence="1 2">NEG-M</strain>
    </source>
</reference>
<dbReference type="GeneID" id="8857194"/>
<organism evidence="2">
    <name type="scientific">Naegleria gruberi</name>
    <name type="common">Amoeba</name>
    <dbReference type="NCBI Taxonomy" id="5762"/>
    <lineage>
        <taxon>Eukaryota</taxon>
        <taxon>Discoba</taxon>
        <taxon>Heterolobosea</taxon>
        <taxon>Tetramitia</taxon>
        <taxon>Eutetramitia</taxon>
        <taxon>Vahlkampfiidae</taxon>
        <taxon>Naegleria</taxon>
    </lineage>
</organism>
<dbReference type="Proteomes" id="UP000006671">
    <property type="component" value="Unassembled WGS sequence"/>
</dbReference>
<protein>
    <submittedName>
        <fullName evidence="1">Predicted protein</fullName>
    </submittedName>
</protein>
<keyword evidence="2" id="KW-1185">Reference proteome</keyword>
<dbReference type="AlphaFoldDB" id="D2VC13"/>
<dbReference type="KEGG" id="ngr:NAEGRDRAFT_66409"/>